<dbReference type="Proteomes" id="UP001159427">
    <property type="component" value="Unassembled WGS sequence"/>
</dbReference>
<reference evidence="1 2" key="1">
    <citation type="submission" date="2022-05" db="EMBL/GenBank/DDBJ databases">
        <authorList>
            <consortium name="Genoscope - CEA"/>
            <person name="William W."/>
        </authorList>
    </citation>
    <scope>NUCLEOTIDE SEQUENCE [LARGE SCALE GENOMIC DNA]</scope>
</reference>
<name>A0ABN8T2F3_9CNID</name>
<protein>
    <submittedName>
        <fullName evidence="1">Uncharacterized protein</fullName>
    </submittedName>
</protein>
<dbReference type="PANTHER" id="PTHR31508:SF2">
    <property type="entry name" value="PROTEIN PITCHFORK"/>
    <property type="match status" value="1"/>
</dbReference>
<gene>
    <name evidence="1" type="ORF">PEVE_00035561</name>
</gene>
<organism evidence="1 2">
    <name type="scientific">Porites evermanni</name>
    <dbReference type="NCBI Taxonomy" id="104178"/>
    <lineage>
        <taxon>Eukaryota</taxon>
        <taxon>Metazoa</taxon>
        <taxon>Cnidaria</taxon>
        <taxon>Anthozoa</taxon>
        <taxon>Hexacorallia</taxon>
        <taxon>Scleractinia</taxon>
        <taxon>Fungiina</taxon>
        <taxon>Poritidae</taxon>
        <taxon>Porites</taxon>
    </lineage>
</organism>
<comment type="caution">
    <text evidence="1">The sequence shown here is derived from an EMBL/GenBank/DDBJ whole genome shotgun (WGS) entry which is preliminary data.</text>
</comment>
<dbReference type="EMBL" id="CALNXI010005521">
    <property type="protein sequence ID" value="CAH3197950.1"/>
    <property type="molecule type" value="Genomic_DNA"/>
</dbReference>
<accession>A0ABN8T2F3</accession>
<proteinExistence type="predicted"/>
<feature type="non-terminal residue" evidence="1">
    <location>
        <position position="1"/>
    </location>
</feature>
<sequence length="163" mass="19006">YQEVISKPIHFDEAFKPFNVGATRFPAINKDHGGHPGPGAYEFDAKRDRKVKFHGSFGGPQTLITSVVIKCNEFGEPDICKSCRNPPVGDYYEYKKVHLCRKCYDHHLKTGEKYTKSYLQSFYKVRDCSNIHNHEGTNARLMLKTERDLKKQRFREAYMSLYF</sequence>
<evidence type="ECO:0000313" key="1">
    <source>
        <dbReference type="EMBL" id="CAH3197950.1"/>
    </source>
</evidence>
<keyword evidence="2" id="KW-1185">Reference proteome</keyword>
<dbReference type="PANTHER" id="PTHR31508">
    <property type="entry name" value="PROTEIN PITCHFORK"/>
    <property type="match status" value="1"/>
</dbReference>
<evidence type="ECO:0000313" key="2">
    <source>
        <dbReference type="Proteomes" id="UP001159427"/>
    </source>
</evidence>
<dbReference type="InterPro" id="IPR033602">
    <property type="entry name" value="CIMAP3"/>
</dbReference>